<sequence length="234" mass="26745">MQEPFLTYFNWSTGKDSALALYKLLQDNRYRVGHLLTSLNAYHDRVTMHGLRRELWRQQVEALGLPYSTLELPEMPDMATYEAQVQARVEALKAEGFHHTAFGDIFLEDLRTYREEKLAPLGIQAHFPLWKQDSRHLMNEFLSLGFKAVVVCTKAACLDASFVGRVIDDAFLRDLPADVDPCGENGEFHTFCFDGPIFSRPIPFTLGECIYREYPAPNTDGKGMGFWFVDLLPV</sequence>
<accession>A0A1G9LTJ7</accession>
<feature type="domain" description="Diphthamide synthase" evidence="1">
    <location>
        <begin position="11"/>
        <end position="202"/>
    </location>
</feature>
<dbReference type="CDD" id="cd01994">
    <property type="entry name" value="AANH_PF0828-like"/>
    <property type="match status" value="1"/>
</dbReference>
<evidence type="ECO:0000313" key="2">
    <source>
        <dbReference type="EMBL" id="SDL65316.1"/>
    </source>
</evidence>
<evidence type="ECO:0000259" key="1">
    <source>
        <dbReference type="Pfam" id="PF01902"/>
    </source>
</evidence>
<keyword evidence="3" id="KW-1185">Reference proteome</keyword>
<dbReference type="RefSeq" id="WP_089684509.1">
    <property type="nucleotide sequence ID" value="NZ_FNFO01000007.1"/>
</dbReference>
<dbReference type="EMBL" id="FNFO01000007">
    <property type="protein sequence ID" value="SDL65316.1"/>
    <property type="molecule type" value="Genomic_DNA"/>
</dbReference>
<proteinExistence type="predicted"/>
<dbReference type="InterPro" id="IPR014729">
    <property type="entry name" value="Rossmann-like_a/b/a_fold"/>
</dbReference>
<protein>
    <submittedName>
        <fullName evidence="2">MJ0570-related uncharacterized domain-containing protein</fullName>
    </submittedName>
</protein>
<evidence type="ECO:0000313" key="3">
    <source>
        <dbReference type="Proteomes" id="UP000198510"/>
    </source>
</evidence>
<gene>
    <name evidence="2" type="ORF">SAMN05421823_107164</name>
</gene>
<dbReference type="AlphaFoldDB" id="A0A1G9LTJ7"/>
<dbReference type="InterPro" id="IPR002761">
    <property type="entry name" value="Diphthami_syn_dom"/>
</dbReference>
<dbReference type="STRING" id="1075417.SAMN05421823_107164"/>
<dbReference type="Gene3D" id="3.40.50.620">
    <property type="entry name" value="HUPs"/>
    <property type="match status" value="1"/>
</dbReference>
<name>A0A1G9LTJ7_9BACT</name>
<dbReference type="SUPFAM" id="SSF52402">
    <property type="entry name" value="Adenine nucleotide alpha hydrolases-like"/>
    <property type="match status" value="1"/>
</dbReference>
<dbReference type="Gene3D" id="3.90.1490.10">
    <property type="entry name" value="putative n-type atp pyrophosphatase, domain 2"/>
    <property type="match status" value="1"/>
</dbReference>
<dbReference type="Pfam" id="PF01902">
    <property type="entry name" value="Diphthami_syn_2"/>
    <property type="match status" value="1"/>
</dbReference>
<dbReference type="Proteomes" id="UP000198510">
    <property type="component" value="Unassembled WGS sequence"/>
</dbReference>
<organism evidence="2 3">
    <name type="scientific">Catalinimonas alkaloidigena</name>
    <dbReference type="NCBI Taxonomy" id="1075417"/>
    <lineage>
        <taxon>Bacteria</taxon>
        <taxon>Pseudomonadati</taxon>
        <taxon>Bacteroidota</taxon>
        <taxon>Cytophagia</taxon>
        <taxon>Cytophagales</taxon>
        <taxon>Catalimonadaceae</taxon>
        <taxon>Catalinimonas</taxon>
    </lineage>
</organism>
<reference evidence="2 3" key="1">
    <citation type="submission" date="2016-10" db="EMBL/GenBank/DDBJ databases">
        <authorList>
            <person name="de Groot N.N."/>
        </authorList>
    </citation>
    <scope>NUCLEOTIDE SEQUENCE [LARGE SCALE GENOMIC DNA]</scope>
    <source>
        <strain evidence="2 3">DSM 25186</strain>
    </source>
</reference>
<dbReference type="OrthoDB" id="3572539at2"/>